<accession>A0A8J7PK83</accession>
<dbReference type="InterPro" id="IPR003399">
    <property type="entry name" value="Mce/MlaD"/>
</dbReference>
<dbReference type="EMBL" id="JAFKGL010000020">
    <property type="protein sequence ID" value="MBN9413327.1"/>
    <property type="molecule type" value="Genomic_DNA"/>
</dbReference>
<comment type="caution">
    <text evidence="3">The sequence shown here is derived from an EMBL/GenBank/DDBJ whole genome shotgun (WGS) entry which is preliminary data.</text>
</comment>
<evidence type="ECO:0000313" key="3">
    <source>
        <dbReference type="EMBL" id="MBN9413327.1"/>
    </source>
</evidence>
<dbReference type="Proteomes" id="UP000664414">
    <property type="component" value="Unassembled WGS sequence"/>
</dbReference>
<keyword evidence="1" id="KW-0812">Transmembrane</keyword>
<feature type="transmembrane region" description="Helical" evidence="1">
    <location>
        <begin position="6"/>
        <end position="27"/>
    </location>
</feature>
<keyword evidence="1" id="KW-1133">Transmembrane helix</keyword>
<dbReference type="PANTHER" id="PTHR36698">
    <property type="entry name" value="BLL5892 PROTEIN"/>
    <property type="match status" value="1"/>
</dbReference>
<organism evidence="3 4">
    <name type="scientific">Candidatus Paracaedimonas acanthamoebae</name>
    <dbReference type="NCBI Taxonomy" id="244581"/>
    <lineage>
        <taxon>Bacteria</taxon>
        <taxon>Pseudomonadati</taxon>
        <taxon>Pseudomonadota</taxon>
        <taxon>Alphaproteobacteria</taxon>
        <taxon>Holosporales</taxon>
        <taxon>Caedimonadaceae</taxon>
        <taxon>Candidatus Paracaedimonas</taxon>
    </lineage>
</organism>
<evidence type="ECO:0000259" key="2">
    <source>
        <dbReference type="Pfam" id="PF02470"/>
    </source>
</evidence>
<name>A0A8J7PK83_9PROT</name>
<proteinExistence type="predicted"/>
<gene>
    <name evidence="3" type="ORF">J0H12_05340</name>
</gene>
<protein>
    <submittedName>
        <fullName evidence="3">MCE family protein</fullName>
    </submittedName>
</protein>
<evidence type="ECO:0000256" key="1">
    <source>
        <dbReference type="SAM" id="Phobius"/>
    </source>
</evidence>
<dbReference type="AlphaFoldDB" id="A0A8J7PK83"/>
<dbReference type="PANTHER" id="PTHR36698:SF2">
    <property type="entry name" value="MCE_MLAD DOMAIN-CONTAINING PROTEIN"/>
    <property type="match status" value="1"/>
</dbReference>
<dbReference type="Pfam" id="PF02470">
    <property type="entry name" value="MlaD"/>
    <property type="match status" value="1"/>
</dbReference>
<evidence type="ECO:0000313" key="4">
    <source>
        <dbReference type="Proteomes" id="UP000664414"/>
    </source>
</evidence>
<feature type="domain" description="Mce/MlaD" evidence="2">
    <location>
        <begin position="40"/>
        <end position="116"/>
    </location>
</feature>
<sequence>METQAHYIKVGSFVLAMLTALVVFVLWMSKLDFGNKFQIYDIYFEGSVTGLRINEEVRYHGIPIGNVKQIKVDKRDIHRVRVQVTIKDPTLIRENTIASIEAQGLTGYTYIQIQGGTETSPLLEVKEGQHYPVIPSQPSRIEMIFNNMPMILANISHLSENLNAVLSPDNRAHVQGILENIHKISSGLSQGRASLSTTLQEFQETFRDIRGLITRNQGAIEGFTTSGLSDFTHLLAETREMVNSIKQIADGFNESAGAFLHRSPQKGYKIE</sequence>
<reference evidence="3" key="1">
    <citation type="submission" date="2021-02" db="EMBL/GenBank/DDBJ databases">
        <title>Thiocyanate and organic carbon inputs drive convergent selection for specific autotrophic Afipia and Thiobacillus strains within complex microbiomes.</title>
        <authorList>
            <person name="Huddy R.J."/>
            <person name="Sachdeva R."/>
            <person name="Kadzinga F."/>
            <person name="Kantor R.S."/>
            <person name="Harrison S.T.L."/>
            <person name="Banfield J.F."/>
        </authorList>
    </citation>
    <scope>NUCLEOTIDE SEQUENCE</scope>
    <source>
        <strain evidence="3">SCN18_10_11_15_R4_P_38_20</strain>
    </source>
</reference>
<keyword evidence="1" id="KW-0472">Membrane</keyword>